<gene>
    <name evidence="1" type="ORF">AUK18_00755</name>
</gene>
<evidence type="ECO:0000313" key="1">
    <source>
        <dbReference type="EMBL" id="OIP04053.1"/>
    </source>
</evidence>
<name>A0A1J5AYB0_9BACT</name>
<evidence type="ECO:0000313" key="2">
    <source>
        <dbReference type="Proteomes" id="UP000183605"/>
    </source>
</evidence>
<accession>A0A1J5AYB0</accession>
<proteinExistence type="predicted"/>
<reference evidence="1 2" key="1">
    <citation type="journal article" date="2016" name="Environ. Microbiol.">
        <title>Genomic resolution of a cold subsurface aquifer community provides metabolic insights for novel microbes adapted to high CO concentrations.</title>
        <authorList>
            <person name="Probst A.J."/>
            <person name="Castelle C.J."/>
            <person name="Singh A."/>
            <person name="Brown C.T."/>
            <person name="Anantharaman K."/>
            <person name="Sharon I."/>
            <person name="Hug L.A."/>
            <person name="Burstein D."/>
            <person name="Emerson J.B."/>
            <person name="Thomas B.C."/>
            <person name="Banfield J.F."/>
        </authorList>
    </citation>
    <scope>NUCLEOTIDE SEQUENCE [LARGE SCALE GENOMIC DNA]</scope>
    <source>
        <strain evidence="1">CG2_30_44_31</strain>
    </source>
</reference>
<dbReference type="AlphaFoldDB" id="A0A1J5AYB0"/>
<protein>
    <submittedName>
        <fullName evidence="1">Uncharacterized protein</fullName>
    </submittedName>
</protein>
<dbReference type="Proteomes" id="UP000183605">
    <property type="component" value="Unassembled WGS sequence"/>
</dbReference>
<dbReference type="EMBL" id="MNXQ01000015">
    <property type="protein sequence ID" value="OIP04053.1"/>
    <property type="molecule type" value="Genomic_DNA"/>
</dbReference>
<sequence>MIDAQDRTLPEFETSKPPSLIEGKILELSQQATQLEQLTSTPFAERFMERNEIIISLEEKGKLRDAAYTALENIQEETSFFKPVTDLELRIRQRTDDKHRLIKGRPAIIGTKMRYKKKLPDGFIARLETERIGGPVIESVSGKISVEEIFHHILKPGSNGSLPESIISDLHENTHLIHYEQQERKIGAKSIGQKLSHSVGIAGGVPLRETIAWRTANLPFGSDFFETVNGRPAWEFAWMENQTQAQGYTKEEWRAAFKTIDSLFALGLSTPEITKILVENHQYDAKSNTFPGLQKEIETRLQQKNIPLGDLDKLITRLHLERKIERLKAVKIAKQTLITACQENGITLSEKFVASVTKN</sequence>
<organism evidence="1 2">
    <name type="scientific">Candidatus Beckwithbacteria bacterium CG2_30_44_31</name>
    <dbReference type="NCBI Taxonomy" id="1805035"/>
    <lineage>
        <taxon>Bacteria</taxon>
        <taxon>Candidatus Beckwithiibacteriota</taxon>
    </lineage>
</organism>
<comment type="caution">
    <text evidence="1">The sequence shown here is derived from an EMBL/GenBank/DDBJ whole genome shotgun (WGS) entry which is preliminary data.</text>
</comment>